<evidence type="ECO:0000256" key="6">
    <source>
        <dbReference type="SAM" id="Coils"/>
    </source>
</evidence>
<comment type="caution">
    <text evidence="8">The sequence shown here is derived from an EMBL/GenBank/DDBJ whole genome shotgun (WGS) entry which is preliminary data.</text>
</comment>
<dbReference type="EMBL" id="JBANFI010000004">
    <property type="protein sequence ID" value="MFK7160990.1"/>
    <property type="molecule type" value="Genomic_DNA"/>
</dbReference>
<keyword evidence="6" id="KW-0175">Coiled coil</keyword>
<sequence length="289" mass="31903">MKQLFAKGPFLGYRLLGALVLSLTLMFAEHRWAEVAYVRSWATVVVTPVQWAADVPSRFVAWLTDSLTNRNRLLEENRELRSQALQLAERSQAMSAVVAENIRLRELLNAAERVEMDFLTAELIGINYDPFSQQVILNRGRQDGVYLGQPVVDASGVMGQVVSVSPYTSRLLLISDAHHAIPVQINRNGVRLVAQGSGRADRLYLPHVPETADVEEGDLLIASGLGGRFPFGYPVARITQISHQSGEPFLHVVAEPLAQLDRSRYVLLLSHPLRGPDPAAPAVEAERGL</sequence>
<dbReference type="Pfam" id="PF04085">
    <property type="entry name" value="MreC"/>
    <property type="match status" value="1"/>
</dbReference>
<dbReference type="PANTHER" id="PTHR34138">
    <property type="entry name" value="CELL SHAPE-DETERMINING PROTEIN MREC"/>
    <property type="match status" value="1"/>
</dbReference>
<dbReference type="InterPro" id="IPR007221">
    <property type="entry name" value="MreC"/>
</dbReference>
<dbReference type="InterPro" id="IPR042175">
    <property type="entry name" value="Cell/Rod_MreC_2"/>
</dbReference>
<reference evidence="8 9" key="1">
    <citation type="submission" date="2024-02" db="EMBL/GenBank/DDBJ databases">
        <title>Marinospirillum sp. MEB 164 isolated from Lonar lake sediment.</title>
        <authorList>
            <person name="Joshi A."/>
            <person name="Thite S."/>
        </authorList>
    </citation>
    <scope>NUCLEOTIDE SEQUENCE [LARGE SCALE GENOMIC DNA]</scope>
    <source>
        <strain evidence="8 9">MEB164</strain>
    </source>
</reference>
<organism evidence="8 9">
    <name type="scientific">Marinospirillum alkalitolerans</name>
    <dbReference type="NCBI Taxonomy" id="3123374"/>
    <lineage>
        <taxon>Bacteria</taxon>
        <taxon>Pseudomonadati</taxon>
        <taxon>Pseudomonadota</taxon>
        <taxon>Gammaproteobacteria</taxon>
        <taxon>Oceanospirillales</taxon>
        <taxon>Oceanospirillaceae</taxon>
        <taxon>Marinospirillum</taxon>
    </lineage>
</organism>
<dbReference type="Gene3D" id="2.40.10.350">
    <property type="entry name" value="Rod shape-determining protein MreC, domain 2"/>
    <property type="match status" value="1"/>
</dbReference>
<evidence type="ECO:0000259" key="7">
    <source>
        <dbReference type="Pfam" id="PF04085"/>
    </source>
</evidence>
<protein>
    <recommendedName>
        <fullName evidence="2 5">Cell shape-determining protein MreC</fullName>
    </recommendedName>
    <alternativeName>
        <fullName evidence="4 5">Cell shape protein MreC</fullName>
    </alternativeName>
</protein>
<dbReference type="NCBIfam" id="TIGR00219">
    <property type="entry name" value="mreC"/>
    <property type="match status" value="1"/>
</dbReference>
<keyword evidence="9" id="KW-1185">Reference proteome</keyword>
<accession>A0ABW8PXF6</accession>
<feature type="domain" description="Rod shape-determining protein MreC beta-barrel core" evidence="7">
    <location>
        <begin position="124"/>
        <end position="269"/>
    </location>
</feature>
<dbReference type="RefSeq" id="WP_405339515.1">
    <property type="nucleotide sequence ID" value="NZ_JBANFI010000004.1"/>
</dbReference>
<evidence type="ECO:0000256" key="2">
    <source>
        <dbReference type="ARBA" id="ARBA00013855"/>
    </source>
</evidence>
<dbReference type="Gene3D" id="2.40.10.340">
    <property type="entry name" value="Rod shape-determining protein MreC, domain 1"/>
    <property type="match status" value="1"/>
</dbReference>
<dbReference type="Proteomes" id="UP001621714">
    <property type="component" value="Unassembled WGS sequence"/>
</dbReference>
<name>A0ABW8PXF6_9GAMM</name>
<feature type="coiled-coil region" evidence="6">
    <location>
        <begin position="63"/>
        <end position="90"/>
    </location>
</feature>
<evidence type="ECO:0000256" key="5">
    <source>
        <dbReference type="PIRNR" id="PIRNR038471"/>
    </source>
</evidence>
<dbReference type="PIRSF" id="PIRSF038471">
    <property type="entry name" value="MreC"/>
    <property type="match status" value="1"/>
</dbReference>
<comment type="function">
    <text evidence="5">Involved in formation and maintenance of cell shape.</text>
</comment>
<dbReference type="InterPro" id="IPR042177">
    <property type="entry name" value="Cell/Rod_1"/>
</dbReference>
<evidence type="ECO:0000256" key="3">
    <source>
        <dbReference type="ARBA" id="ARBA00022960"/>
    </source>
</evidence>
<evidence type="ECO:0000313" key="9">
    <source>
        <dbReference type="Proteomes" id="UP001621714"/>
    </source>
</evidence>
<dbReference type="InterPro" id="IPR055342">
    <property type="entry name" value="MreC_beta-barrel_core"/>
</dbReference>
<proteinExistence type="inferred from homology"/>
<dbReference type="PANTHER" id="PTHR34138:SF1">
    <property type="entry name" value="CELL SHAPE-DETERMINING PROTEIN MREC"/>
    <property type="match status" value="1"/>
</dbReference>
<evidence type="ECO:0000256" key="1">
    <source>
        <dbReference type="ARBA" id="ARBA00009369"/>
    </source>
</evidence>
<keyword evidence="3 5" id="KW-0133">Cell shape</keyword>
<evidence type="ECO:0000256" key="4">
    <source>
        <dbReference type="ARBA" id="ARBA00032089"/>
    </source>
</evidence>
<gene>
    <name evidence="8" type="primary">mreC</name>
    <name evidence="8" type="ORF">V6U78_08075</name>
</gene>
<evidence type="ECO:0000313" key="8">
    <source>
        <dbReference type="EMBL" id="MFK7160990.1"/>
    </source>
</evidence>
<comment type="similarity">
    <text evidence="1 5">Belongs to the MreC family.</text>
</comment>